<protein>
    <submittedName>
        <fullName evidence="1">Uncharacterized protein</fullName>
    </submittedName>
</protein>
<proteinExistence type="predicted"/>
<accession>A0A3R6EH88</accession>
<reference evidence="1 2" key="1">
    <citation type="submission" date="2018-08" db="EMBL/GenBank/DDBJ databases">
        <title>A genome reference for cultivated species of the human gut microbiota.</title>
        <authorList>
            <person name="Zou Y."/>
            <person name="Xue W."/>
            <person name="Luo G."/>
        </authorList>
    </citation>
    <scope>NUCLEOTIDE SEQUENCE [LARGE SCALE GENOMIC DNA]</scope>
    <source>
        <strain evidence="1 2">AM34-17</strain>
    </source>
</reference>
<organism evidence="1 2">
    <name type="scientific">Parabacteroides merdae</name>
    <dbReference type="NCBI Taxonomy" id="46503"/>
    <lineage>
        <taxon>Bacteria</taxon>
        <taxon>Pseudomonadati</taxon>
        <taxon>Bacteroidota</taxon>
        <taxon>Bacteroidia</taxon>
        <taxon>Bacteroidales</taxon>
        <taxon>Tannerellaceae</taxon>
        <taxon>Parabacteroides</taxon>
    </lineage>
</organism>
<name>A0A3R6EH88_9BACT</name>
<dbReference type="Proteomes" id="UP000286260">
    <property type="component" value="Unassembled WGS sequence"/>
</dbReference>
<sequence length="137" mass="15656">MRKQYTYKPVALRFRRWSRKRYAAFISIQHAVTIGQLSANVSERFQAKNGSVHTSVLTFDKVNDGETEEKENTSHPDCSKDITLSLLLQALCPVQIANRPAASYAHIIKDNISEIAEGPSHKLKAFRDFRLYKYPNT</sequence>
<evidence type="ECO:0000313" key="2">
    <source>
        <dbReference type="Proteomes" id="UP000286260"/>
    </source>
</evidence>
<dbReference type="AlphaFoldDB" id="A0A3R6EH88"/>
<dbReference type="RefSeq" id="WP_122204484.1">
    <property type="nucleotide sequence ID" value="NZ_JAQCSZ010000033.1"/>
</dbReference>
<dbReference type="EMBL" id="QSII01000014">
    <property type="protein sequence ID" value="RHC84442.1"/>
    <property type="molecule type" value="Genomic_DNA"/>
</dbReference>
<evidence type="ECO:0000313" key="1">
    <source>
        <dbReference type="EMBL" id="RHC84442.1"/>
    </source>
</evidence>
<comment type="caution">
    <text evidence="1">The sequence shown here is derived from an EMBL/GenBank/DDBJ whole genome shotgun (WGS) entry which is preliminary data.</text>
</comment>
<gene>
    <name evidence="1" type="ORF">DW828_10950</name>
</gene>